<sequence>MEATYNVYRVSITQLDGAGPDHVAITLVPTEIDAQDRGRWYHVTGNAGMGMEYECRPGFNFGADKAYKGKEFHFSFPKSKLAAFEEISRSVPPPHDTRVLMVTNTNALDPPAPDCATWVKEVLDIAKRQLQD</sequence>
<accession>A0AAV9X0N4</accession>
<dbReference type="InterPro" id="IPR046670">
    <property type="entry name" value="DUF6540"/>
</dbReference>
<name>A0AAV9X0N4_9PEZI</name>
<reference evidence="1 2" key="1">
    <citation type="submission" date="2019-10" db="EMBL/GenBank/DDBJ databases">
        <authorList>
            <person name="Palmer J.M."/>
        </authorList>
    </citation>
    <scope>NUCLEOTIDE SEQUENCE [LARGE SCALE GENOMIC DNA]</scope>
    <source>
        <strain evidence="1 2">TWF694</strain>
    </source>
</reference>
<comment type="caution">
    <text evidence="1">The sequence shown here is derived from an EMBL/GenBank/DDBJ whole genome shotgun (WGS) entry which is preliminary data.</text>
</comment>
<dbReference type="Proteomes" id="UP001365542">
    <property type="component" value="Unassembled WGS sequence"/>
</dbReference>
<dbReference type="EMBL" id="JAVHJO010000016">
    <property type="protein sequence ID" value="KAK6526507.1"/>
    <property type="molecule type" value="Genomic_DNA"/>
</dbReference>
<dbReference type="AlphaFoldDB" id="A0AAV9X0N4"/>
<proteinExistence type="predicted"/>
<evidence type="ECO:0000313" key="1">
    <source>
        <dbReference type="EMBL" id="KAK6526507.1"/>
    </source>
</evidence>
<gene>
    <name evidence="1" type="ORF">TWF694_005090</name>
</gene>
<evidence type="ECO:0000313" key="2">
    <source>
        <dbReference type="Proteomes" id="UP001365542"/>
    </source>
</evidence>
<protein>
    <submittedName>
        <fullName evidence="1">Uncharacterized protein</fullName>
    </submittedName>
</protein>
<organism evidence="1 2">
    <name type="scientific">Orbilia ellipsospora</name>
    <dbReference type="NCBI Taxonomy" id="2528407"/>
    <lineage>
        <taxon>Eukaryota</taxon>
        <taxon>Fungi</taxon>
        <taxon>Dikarya</taxon>
        <taxon>Ascomycota</taxon>
        <taxon>Pezizomycotina</taxon>
        <taxon>Orbiliomycetes</taxon>
        <taxon>Orbiliales</taxon>
        <taxon>Orbiliaceae</taxon>
        <taxon>Orbilia</taxon>
    </lineage>
</organism>
<keyword evidence="2" id="KW-1185">Reference proteome</keyword>
<dbReference type="Pfam" id="PF20174">
    <property type="entry name" value="DUF6540"/>
    <property type="match status" value="1"/>
</dbReference>